<name>A0A1F6NH10_9BACT</name>
<feature type="domain" description="Large ribosomal subunit protein uL5 N-terminal" evidence="7">
    <location>
        <begin position="25"/>
        <end position="81"/>
    </location>
</feature>
<dbReference type="Pfam" id="PF00281">
    <property type="entry name" value="Ribosomal_L5"/>
    <property type="match status" value="1"/>
</dbReference>
<dbReference type="GO" id="GO:0005840">
    <property type="term" value="C:ribosome"/>
    <property type="evidence" value="ECO:0007669"/>
    <property type="project" value="UniProtKB-KW"/>
</dbReference>
<evidence type="ECO:0000259" key="7">
    <source>
        <dbReference type="Pfam" id="PF00281"/>
    </source>
</evidence>
<dbReference type="SUPFAM" id="SSF55282">
    <property type="entry name" value="RL5-like"/>
    <property type="match status" value="1"/>
</dbReference>
<feature type="domain" description="Large ribosomal subunit protein uL5 C-terminal" evidence="8">
    <location>
        <begin position="86"/>
        <end position="178"/>
    </location>
</feature>
<dbReference type="InterPro" id="IPR022803">
    <property type="entry name" value="Ribosomal_uL5_dom_sf"/>
</dbReference>
<dbReference type="FunFam" id="3.30.1440.10:FF:000001">
    <property type="entry name" value="50S ribosomal protein L5"/>
    <property type="match status" value="1"/>
</dbReference>
<dbReference type="PANTHER" id="PTHR11994">
    <property type="entry name" value="60S RIBOSOMAL PROTEIN L11-RELATED"/>
    <property type="match status" value="1"/>
</dbReference>
<gene>
    <name evidence="5" type="primary">rplE</name>
    <name evidence="9" type="ORF">A2373_01580</name>
</gene>
<evidence type="ECO:0000256" key="6">
    <source>
        <dbReference type="RuleBase" id="RU003930"/>
    </source>
</evidence>
<evidence type="ECO:0000256" key="3">
    <source>
        <dbReference type="ARBA" id="ARBA00023274"/>
    </source>
</evidence>
<dbReference type="GO" id="GO:0003735">
    <property type="term" value="F:structural constituent of ribosome"/>
    <property type="evidence" value="ECO:0007669"/>
    <property type="project" value="InterPro"/>
</dbReference>
<dbReference type="GO" id="GO:1990904">
    <property type="term" value="C:ribonucleoprotein complex"/>
    <property type="evidence" value="ECO:0007669"/>
    <property type="project" value="UniProtKB-KW"/>
</dbReference>
<dbReference type="EMBL" id="MFQS01000017">
    <property type="protein sequence ID" value="OGH83227.1"/>
    <property type="molecule type" value="Genomic_DNA"/>
</dbReference>
<dbReference type="PIRSF" id="PIRSF002161">
    <property type="entry name" value="Ribosomal_L5"/>
    <property type="match status" value="1"/>
</dbReference>
<comment type="subunit">
    <text evidence="5">Part of the 50S ribosomal subunit; part of the 5S rRNA/L5/L18/L25 subcomplex. Contacts the 5S rRNA and the P site tRNA. Forms a bridge to the 30S subunit in the 70S ribosome.</text>
</comment>
<reference evidence="9 10" key="1">
    <citation type="journal article" date="2016" name="Nat. Commun.">
        <title>Thousands of microbial genomes shed light on interconnected biogeochemical processes in an aquifer system.</title>
        <authorList>
            <person name="Anantharaman K."/>
            <person name="Brown C.T."/>
            <person name="Hug L.A."/>
            <person name="Sharon I."/>
            <person name="Castelle C.J."/>
            <person name="Probst A.J."/>
            <person name="Thomas B.C."/>
            <person name="Singh A."/>
            <person name="Wilkins M.J."/>
            <person name="Karaoz U."/>
            <person name="Brodie E.L."/>
            <person name="Williams K.H."/>
            <person name="Hubbard S.S."/>
            <person name="Banfield J.F."/>
        </authorList>
    </citation>
    <scope>NUCLEOTIDE SEQUENCE [LARGE SCALE GENOMIC DNA]</scope>
</reference>
<keyword evidence="5" id="KW-0820">tRNA-binding</keyword>
<dbReference type="InterPro" id="IPR031309">
    <property type="entry name" value="Ribosomal_uL5_C"/>
</dbReference>
<dbReference type="InterPro" id="IPR020930">
    <property type="entry name" value="Ribosomal_uL5_bac-type"/>
</dbReference>
<evidence type="ECO:0000256" key="5">
    <source>
        <dbReference type="HAMAP-Rule" id="MF_01333"/>
    </source>
</evidence>
<keyword evidence="5" id="KW-0699">rRNA-binding</keyword>
<comment type="function">
    <text evidence="5">This is 1 of the proteins that bind and probably mediate the attachment of the 5S RNA into the large ribosomal subunit, where it forms part of the central protuberance. In the 70S ribosome it contacts protein S13 of the 30S subunit (bridge B1b), connecting the 2 subunits; this bridge is implicated in subunit movement. Contacts the P site tRNA; the 5S rRNA and some of its associated proteins might help stabilize positioning of ribosome-bound tRNAs.</text>
</comment>
<comment type="similarity">
    <text evidence="1 5 6">Belongs to the universal ribosomal protein uL5 family.</text>
</comment>
<dbReference type="InterPro" id="IPR031310">
    <property type="entry name" value="Ribosomal_uL5_N"/>
</dbReference>
<dbReference type="GO" id="GO:0000049">
    <property type="term" value="F:tRNA binding"/>
    <property type="evidence" value="ECO:0007669"/>
    <property type="project" value="UniProtKB-UniRule"/>
</dbReference>
<comment type="caution">
    <text evidence="9">The sequence shown here is derived from an EMBL/GenBank/DDBJ whole genome shotgun (WGS) entry which is preliminary data.</text>
</comment>
<dbReference type="HAMAP" id="MF_01333_B">
    <property type="entry name" value="Ribosomal_uL5_B"/>
    <property type="match status" value="1"/>
</dbReference>
<dbReference type="Proteomes" id="UP000176300">
    <property type="component" value="Unassembled WGS sequence"/>
</dbReference>
<proteinExistence type="inferred from homology"/>
<evidence type="ECO:0000313" key="10">
    <source>
        <dbReference type="Proteomes" id="UP000176300"/>
    </source>
</evidence>
<keyword evidence="5" id="KW-0694">RNA-binding</keyword>
<evidence type="ECO:0000256" key="2">
    <source>
        <dbReference type="ARBA" id="ARBA00022980"/>
    </source>
</evidence>
<dbReference type="AlphaFoldDB" id="A0A1F6NH10"/>
<accession>A0A1F6NH10</accession>
<dbReference type="GO" id="GO:0006412">
    <property type="term" value="P:translation"/>
    <property type="evidence" value="ECO:0007669"/>
    <property type="project" value="UniProtKB-UniRule"/>
</dbReference>
<dbReference type="GO" id="GO:0019843">
    <property type="term" value="F:rRNA binding"/>
    <property type="evidence" value="ECO:0007669"/>
    <property type="project" value="UniProtKB-UniRule"/>
</dbReference>
<dbReference type="NCBIfam" id="NF000585">
    <property type="entry name" value="PRK00010.1"/>
    <property type="match status" value="1"/>
</dbReference>
<sequence length="181" mass="20691">MKSVLYQQYKKEIVPALKKEFGYKNVMQVPKLEKVVINVGYGKHAKEKNYVEHVEKVLSAISGQKPIHNKSKKSISNFKIREGMSIGASVTMRGNKMYDFVYKLVNVTFPRIRDFRGINPKAFDHQGNYTVGIKEQLAFPEITSSMVDIIHGLEITFVIKGGNKEQNFSLLSKMGFPFRNK</sequence>
<evidence type="ECO:0000259" key="8">
    <source>
        <dbReference type="Pfam" id="PF00673"/>
    </source>
</evidence>
<dbReference type="InterPro" id="IPR002132">
    <property type="entry name" value="Ribosomal_uL5"/>
</dbReference>
<organism evidence="9 10">
    <name type="scientific">Candidatus Magasanikbacteria bacterium RIFOXYB1_FULL_40_15</name>
    <dbReference type="NCBI Taxonomy" id="1798697"/>
    <lineage>
        <taxon>Bacteria</taxon>
        <taxon>Candidatus Magasanikiibacteriota</taxon>
    </lineage>
</organism>
<evidence type="ECO:0000256" key="1">
    <source>
        <dbReference type="ARBA" id="ARBA00008553"/>
    </source>
</evidence>
<protein>
    <recommendedName>
        <fullName evidence="4 5">Large ribosomal subunit protein uL5</fullName>
    </recommendedName>
</protein>
<evidence type="ECO:0000313" key="9">
    <source>
        <dbReference type="EMBL" id="OGH83227.1"/>
    </source>
</evidence>
<keyword evidence="2 5" id="KW-0689">Ribosomal protein</keyword>
<keyword evidence="3 5" id="KW-0687">Ribonucleoprotein</keyword>
<dbReference type="STRING" id="1798697.A2373_01580"/>
<evidence type="ECO:0000256" key="4">
    <source>
        <dbReference type="ARBA" id="ARBA00035245"/>
    </source>
</evidence>
<dbReference type="Gene3D" id="3.30.1440.10">
    <property type="match status" value="1"/>
</dbReference>
<dbReference type="Pfam" id="PF00673">
    <property type="entry name" value="Ribosomal_L5_C"/>
    <property type="match status" value="1"/>
</dbReference>